<name>A0A8S7T9E1_ECOLX</name>
<dbReference type="EMBL" id="AASWKH010000019">
    <property type="protein sequence ID" value="EFH6096674.1"/>
    <property type="molecule type" value="Genomic_DNA"/>
</dbReference>
<protein>
    <recommendedName>
        <fullName evidence="4">Tape measure protein</fullName>
    </recommendedName>
</protein>
<evidence type="ECO:0000313" key="2">
    <source>
        <dbReference type="EMBL" id="EFH6096674.1"/>
    </source>
</evidence>
<accession>A0A8S7T9E1</accession>
<dbReference type="Proteomes" id="UP000531463">
    <property type="component" value="Unassembled WGS sequence"/>
</dbReference>
<proteinExistence type="predicted"/>
<evidence type="ECO:0000313" key="3">
    <source>
        <dbReference type="Proteomes" id="UP000531463"/>
    </source>
</evidence>
<evidence type="ECO:0000256" key="1">
    <source>
        <dbReference type="SAM" id="Coils"/>
    </source>
</evidence>
<sequence length="610" mass="66995">MLEINTSKIKNTVTFSVDKDSLKKAKDSITGLKEFAENIKPAKLRFDSVTKGYKKAQSEVDKITQQKAKNEKQNQRAQAAAARAQARQQAQIAARKEKAELKLLDVSSSISAMHRLSVAEQYKAIAQAREIAKQYEQGAISLARMNSQMKRLQQQQRKINGNRKAQFAPVKGGSGNSATMGALLFGGATAAAGVMAVSKTAEFMANSFANAETQGELIQRARLGGVDVNQMYNITEWAYRNGVDSMMGDQGARKYLDQMKDVRERAAKSYSEAEYVVDKKTGKGGEWKGGDNAINELLNIGVINKSDLKKFADNPAGLISKAVNGMMKKGFSDSQIGQRLEDLGDDLMLTSKYWQRSVKDVQESINQQKAAGQWLTETQQDSIVKFRELNRQLSQLSDARQVAFVDGFMKSLDPKVTEEFMKNLSNLTPYFTKLGEATGSLFEAIMKIVNWFNRNDDKTDAIQKNLGDAPPLSNEGMKQNLSNLVPDQYKGAGTATTTPDNSHSLFNTIKGLLFDDNSSVSDVKMSVSEAPITNLKQGALNNLAMTTPAYNLSPVFNLNPTFEVVTEVPLTINSDTSRLSDYVDFTARASRDSFLKSLTLTSLSGQSNGG</sequence>
<keyword evidence="1" id="KW-0175">Coiled coil</keyword>
<reference evidence="2 3" key="1">
    <citation type="submission" date="2019-12" db="EMBL/GenBank/DDBJ databases">
        <authorList>
            <consortium name="NARMS: The National Antimicrobial Resistance Monitoring System"/>
        </authorList>
    </citation>
    <scope>NUCLEOTIDE SEQUENCE [LARGE SCALE GENOMIC DNA]</scope>
    <source>
        <strain evidence="2 3">CVM N19EC0510</strain>
    </source>
</reference>
<gene>
    <name evidence="2" type="ORF">GAI89_18815</name>
</gene>
<evidence type="ECO:0008006" key="4">
    <source>
        <dbReference type="Google" id="ProtNLM"/>
    </source>
</evidence>
<dbReference type="AlphaFoldDB" id="A0A8S7T9E1"/>
<feature type="coiled-coil region" evidence="1">
    <location>
        <begin position="53"/>
        <end position="89"/>
    </location>
</feature>
<comment type="caution">
    <text evidence="2">The sequence shown here is derived from an EMBL/GenBank/DDBJ whole genome shotgun (WGS) entry which is preliminary data.</text>
</comment>
<organism evidence="2 3">
    <name type="scientific">Escherichia coli</name>
    <dbReference type="NCBI Taxonomy" id="562"/>
    <lineage>
        <taxon>Bacteria</taxon>
        <taxon>Pseudomonadati</taxon>
        <taxon>Pseudomonadota</taxon>
        <taxon>Gammaproteobacteria</taxon>
        <taxon>Enterobacterales</taxon>
        <taxon>Enterobacteriaceae</taxon>
        <taxon>Escherichia</taxon>
    </lineage>
</organism>